<evidence type="ECO:0000313" key="2">
    <source>
        <dbReference type="EMBL" id="KAF2430554.1"/>
    </source>
</evidence>
<accession>A0A9P4NR46</accession>
<reference evidence="2" key="1">
    <citation type="journal article" date="2020" name="Stud. Mycol.">
        <title>101 Dothideomycetes genomes: a test case for predicting lifestyles and emergence of pathogens.</title>
        <authorList>
            <person name="Haridas S."/>
            <person name="Albert R."/>
            <person name="Binder M."/>
            <person name="Bloem J."/>
            <person name="Labutti K."/>
            <person name="Salamov A."/>
            <person name="Andreopoulos B."/>
            <person name="Baker S."/>
            <person name="Barry K."/>
            <person name="Bills G."/>
            <person name="Bluhm B."/>
            <person name="Cannon C."/>
            <person name="Castanera R."/>
            <person name="Culley D."/>
            <person name="Daum C."/>
            <person name="Ezra D."/>
            <person name="Gonzalez J."/>
            <person name="Henrissat B."/>
            <person name="Kuo A."/>
            <person name="Liang C."/>
            <person name="Lipzen A."/>
            <person name="Lutzoni F."/>
            <person name="Magnuson J."/>
            <person name="Mondo S."/>
            <person name="Nolan M."/>
            <person name="Ohm R."/>
            <person name="Pangilinan J."/>
            <person name="Park H.-J."/>
            <person name="Ramirez L."/>
            <person name="Alfaro M."/>
            <person name="Sun H."/>
            <person name="Tritt A."/>
            <person name="Yoshinaga Y."/>
            <person name="Zwiers L.-H."/>
            <person name="Turgeon B."/>
            <person name="Goodwin S."/>
            <person name="Spatafora J."/>
            <person name="Crous P."/>
            <person name="Grigoriev I."/>
        </authorList>
    </citation>
    <scope>NUCLEOTIDE SEQUENCE</scope>
    <source>
        <strain evidence="2">CBS 130266</strain>
    </source>
</reference>
<proteinExistence type="predicted"/>
<sequence>MPITFRPEDEKLTTAYSFLLSTNNLPTPSQSLSTFITHTHDLVAEQWQVPPKRQTKFIRAQGLSAIAASGLPIEAVTPPNPSHSHLFEVVWPIPTNESYERVTSAEEKALCKRLGFQHVSLAIVQLKSVTTPVVVRAEPHEATVSQKGKSQAATTATPPAPAPPPTKTLTYSGKIFHLVYVDDSPEARLNPSNYRDVLWTPHDITKYNIVNHWVGISNTSGLC</sequence>
<feature type="region of interest" description="Disordered" evidence="1">
    <location>
        <begin position="140"/>
        <end position="167"/>
    </location>
</feature>
<protein>
    <submittedName>
        <fullName evidence="2">Uncharacterized protein</fullName>
    </submittedName>
</protein>
<evidence type="ECO:0000256" key="1">
    <source>
        <dbReference type="SAM" id="MobiDB-lite"/>
    </source>
</evidence>
<dbReference type="Proteomes" id="UP000800235">
    <property type="component" value="Unassembled WGS sequence"/>
</dbReference>
<dbReference type="AlphaFoldDB" id="A0A9P4NR46"/>
<name>A0A9P4NR46_9PEZI</name>
<evidence type="ECO:0000313" key="3">
    <source>
        <dbReference type="Proteomes" id="UP000800235"/>
    </source>
</evidence>
<organism evidence="2 3">
    <name type="scientific">Tothia fuscella</name>
    <dbReference type="NCBI Taxonomy" id="1048955"/>
    <lineage>
        <taxon>Eukaryota</taxon>
        <taxon>Fungi</taxon>
        <taxon>Dikarya</taxon>
        <taxon>Ascomycota</taxon>
        <taxon>Pezizomycotina</taxon>
        <taxon>Dothideomycetes</taxon>
        <taxon>Pleosporomycetidae</taxon>
        <taxon>Venturiales</taxon>
        <taxon>Cylindrosympodiaceae</taxon>
        <taxon>Tothia</taxon>
    </lineage>
</organism>
<keyword evidence="3" id="KW-1185">Reference proteome</keyword>
<gene>
    <name evidence="2" type="ORF">EJ08DRAFT_679099</name>
</gene>
<comment type="caution">
    <text evidence="2">The sequence shown here is derived from an EMBL/GenBank/DDBJ whole genome shotgun (WGS) entry which is preliminary data.</text>
</comment>
<dbReference type="EMBL" id="MU007038">
    <property type="protein sequence ID" value="KAF2430554.1"/>
    <property type="molecule type" value="Genomic_DNA"/>
</dbReference>